<sequence length="387" mass="42421">MAGATHTTCLLASVARATQCITSEYDIATDSEGESIGEFENYMSTPVTTPVNTPAQTPTKLPEVTLVPQTPDLFSDSSHSRQATNKLERPWRTNSRGISFQTMPRRYVITVKPKFLPQLKVIDFHLRAIHELNENDPLNNLPPTSDERERGIALYEHDQHQLTSHSPKARRNLFGVSGRKRRKSSYTNDERGESVVMAKNTEHNPIATIPIVTIESDSPRSKHGDGGNTSVEGIDCAILGEPSTSTRTSNNEPANTQNGGTDKKQQGTKQATTGVQTAQPTPSSSGAAKKSTKTSDPEQPQAKKPQHLPQSSTETTSTSSSPPAPTTSPVQSIESYTFFHEPILELQRRIARYNLSATQQDLLPISSVLVYANSYRLEFLGPALRDT</sequence>
<comment type="caution">
    <text evidence="2">The sequence shown here is derived from an EMBL/GenBank/DDBJ whole genome shotgun (WGS) entry which is preliminary data.</text>
</comment>
<evidence type="ECO:0000313" key="3">
    <source>
        <dbReference type="Proteomes" id="UP001159363"/>
    </source>
</evidence>
<feature type="compositionally biased region" description="Low complexity" evidence="1">
    <location>
        <begin position="311"/>
        <end position="321"/>
    </location>
</feature>
<name>A0ABQ9G9F4_9NEOP</name>
<feature type="region of interest" description="Disordered" evidence="1">
    <location>
        <begin position="159"/>
        <end position="330"/>
    </location>
</feature>
<evidence type="ECO:0000256" key="1">
    <source>
        <dbReference type="SAM" id="MobiDB-lite"/>
    </source>
</evidence>
<dbReference type="EMBL" id="JARBHB010000015">
    <property type="protein sequence ID" value="KAJ8868107.1"/>
    <property type="molecule type" value="Genomic_DNA"/>
</dbReference>
<feature type="compositionally biased region" description="Polar residues" evidence="1">
    <location>
        <begin position="267"/>
        <end position="279"/>
    </location>
</feature>
<evidence type="ECO:0000313" key="2">
    <source>
        <dbReference type="EMBL" id="KAJ8868107.1"/>
    </source>
</evidence>
<dbReference type="Proteomes" id="UP001159363">
    <property type="component" value="Chromosome 14"/>
</dbReference>
<organism evidence="2 3">
    <name type="scientific">Dryococelus australis</name>
    <dbReference type="NCBI Taxonomy" id="614101"/>
    <lineage>
        <taxon>Eukaryota</taxon>
        <taxon>Metazoa</taxon>
        <taxon>Ecdysozoa</taxon>
        <taxon>Arthropoda</taxon>
        <taxon>Hexapoda</taxon>
        <taxon>Insecta</taxon>
        <taxon>Pterygota</taxon>
        <taxon>Neoptera</taxon>
        <taxon>Polyneoptera</taxon>
        <taxon>Phasmatodea</taxon>
        <taxon>Verophasmatodea</taxon>
        <taxon>Anareolatae</taxon>
        <taxon>Phasmatidae</taxon>
        <taxon>Eurycanthinae</taxon>
        <taxon>Dryococelus</taxon>
    </lineage>
</organism>
<proteinExistence type="predicted"/>
<feature type="compositionally biased region" description="Low complexity" evidence="1">
    <location>
        <begin position="280"/>
        <end position="289"/>
    </location>
</feature>
<accession>A0ABQ9G9F4</accession>
<reference evidence="2 3" key="1">
    <citation type="submission" date="2023-02" db="EMBL/GenBank/DDBJ databases">
        <title>LHISI_Scaffold_Assembly.</title>
        <authorList>
            <person name="Stuart O.P."/>
            <person name="Cleave R."/>
            <person name="Magrath M.J.L."/>
            <person name="Mikheyev A.S."/>
        </authorList>
    </citation>
    <scope>NUCLEOTIDE SEQUENCE [LARGE SCALE GENOMIC DNA]</scope>
    <source>
        <strain evidence="2">Daus_M_001</strain>
        <tissue evidence="2">Leg muscle</tissue>
    </source>
</reference>
<keyword evidence="3" id="KW-1185">Reference proteome</keyword>
<protein>
    <submittedName>
        <fullName evidence="2">Uncharacterized protein</fullName>
    </submittedName>
</protein>
<feature type="compositionally biased region" description="Polar residues" evidence="1">
    <location>
        <begin position="242"/>
        <end position="260"/>
    </location>
</feature>
<gene>
    <name evidence="2" type="ORF">PR048_031916</name>
</gene>